<accession>A0A9P0GJJ9</accession>
<dbReference type="OrthoDB" id="8185268at2759"/>
<protein>
    <submittedName>
        <fullName evidence="2">Uncharacterized protein</fullName>
    </submittedName>
</protein>
<dbReference type="Proteomes" id="UP001153636">
    <property type="component" value="Chromosome 6"/>
</dbReference>
<evidence type="ECO:0000313" key="3">
    <source>
        <dbReference type="Proteomes" id="UP001153636"/>
    </source>
</evidence>
<proteinExistence type="predicted"/>
<gene>
    <name evidence="2" type="ORF">PSYICH_LOCUS12386</name>
</gene>
<dbReference type="AlphaFoldDB" id="A0A9P0GJJ9"/>
<evidence type="ECO:0000256" key="1">
    <source>
        <dbReference type="SAM" id="MobiDB-lite"/>
    </source>
</evidence>
<keyword evidence="3" id="KW-1185">Reference proteome</keyword>
<feature type="region of interest" description="Disordered" evidence="1">
    <location>
        <begin position="1"/>
        <end position="22"/>
    </location>
</feature>
<organism evidence="2 3">
    <name type="scientific">Psylliodes chrysocephalus</name>
    <dbReference type="NCBI Taxonomy" id="3402493"/>
    <lineage>
        <taxon>Eukaryota</taxon>
        <taxon>Metazoa</taxon>
        <taxon>Ecdysozoa</taxon>
        <taxon>Arthropoda</taxon>
        <taxon>Hexapoda</taxon>
        <taxon>Insecta</taxon>
        <taxon>Pterygota</taxon>
        <taxon>Neoptera</taxon>
        <taxon>Endopterygota</taxon>
        <taxon>Coleoptera</taxon>
        <taxon>Polyphaga</taxon>
        <taxon>Cucujiformia</taxon>
        <taxon>Chrysomeloidea</taxon>
        <taxon>Chrysomelidae</taxon>
        <taxon>Galerucinae</taxon>
        <taxon>Alticini</taxon>
        <taxon>Psylliodes</taxon>
    </lineage>
</organism>
<evidence type="ECO:0000313" key="2">
    <source>
        <dbReference type="EMBL" id="CAH1111577.1"/>
    </source>
</evidence>
<reference evidence="2" key="1">
    <citation type="submission" date="2022-01" db="EMBL/GenBank/DDBJ databases">
        <authorList>
            <person name="King R."/>
        </authorList>
    </citation>
    <scope>NUCLEOTIDE SEQUENCE</scope>
</reference>
<name>A0A9P0GJJ9_9CUCU</name>
<sequence>MMSSGISENASRKRRASGTGSYRQENKILKWQGKQYRTFTNKLVPAKPQPERKVSCKCSYKCRSLTYKRKLELYKQFYETDSAKQGTYLTGLINIGNIKKRRRRGTYELAESSQCQCSIFYTVPDGSGNLVLVCKRTFLNIFAIISKKIEILVKKKKKMGETY</sequence>
<dbReference type="EMBL" id="OV651818">
    <property type="protein sequence ID" value="CAH1111577.1"/>
    <property type="molecule type" value="Genomic_DNA"/>
</dbReference>